<gene>
    <name evidence="1" type="ORF">PDENDC454_02220</name>
</gene>
<keyword evidence="2" id="KW-1185">Reference proteome</keyword>
<sequence length="294" mass="32940">MAYNYVDSFLTNLQQKYARELTSAALTTDRVMWVGAKEIKIPRLKLAGYKDHSRGGGWNRQAISNDFETKILQHDRDVEFFVDAMDVDETNQILSAANVTNVFVEEQAIPELDCYRYSKLYAEQVAYGGKPDTTVLDINNVLQVYDSLMKQMDEASVPQSGRILYATPTVYELLKQAKDVQRFLSVQSSNGAINRAVRSLDDVTLIMVPSDRMKTVYDFSDGAVPGVGAKQINMILVHPSAILAPIKHSAIYLWEPGSHTLGDGWLYQNRSYTDLFIIERKVAGIQINVEGGGE</sequence>
<dbReference type="RefSeq" id="WP_006674952.1">
    <property type="nucleotide sequence ID" value="NZ_AHKH01000004.1"/>
</dbReference>
<dbReference type="AlphaFoldDB" id="H3SAB1"/>
<dbReference type="STRING" id="1131935.PDENDC454_02220"/>
<evidence type="ECO:0000313" key="1">
    <source>
        <dbReference type="EMBL" id="EHQ63914.1"/>
    </source>
</evidence>
<dbReference type="PATRIC" id="fig|1131935.3.peg.443"/>
<organism evidence="1 2">
    <name type="scientific">Paenibacillus dendritiformis C454</name>
    <dbReference type="NCBI Taxonomy" id="1131935"/>
    <lineage>
        <taxon>Bacteria</taxon>
        <taxon>Bacillati</taxon>
        <taxon>Bacillota</taxon>
        <taxon>Bacilli</taxon>
        <taxon>Bacillales</taxon>
        <taxon>Paenibacillaceae</taxon>
        <taxon>Paenibacillus</taxon>
    </lineage>
</organism>
<dbReference type="Proteomes" id="UP000003900">
    <property type="component" value="Unassembled WGS sequence"/>
</dbReference>
<comment type="caution">
    <text evidence="1">The sequence shown here is derived from an EMBL/GenBank/DDBJ whole genome shotgun (WGS) entry which is preliminary data.</text>
</comment>
<accession>H3SAB1</accession>
<dbReference type="EMBL" id="AHKH01000004">
    <property type="protein sequence ID" value="EHQ63914.1"/>
    <property type="molecule type" value="Genomic_DNA"/>
</dbReference>
<reference evidence="1 2" key="1">
    <citation type="journal article" date="2012" name="J. Bacteriol.">
        <title>Genome Sequence of the Pattern-Forming Social Bacterium Paenibacillus dendritiformis C454 Chiral Morphotype.</title>
        <authorList>
            <person name="Sirota-Madi A."/>
            <person name="Olender T."/>
            <person name="Helman Y."/>
            <person name="Brainis I."/>
            <person name="Finkelshtein A."/>
            <person name="Roth D."/>
            <person name="Hagai E."/>
            <person name="Leshkowitz D."/>
            <person name="Brodsky L."/>
            <person name="Galatenko V."/>
            <person name="Nikolaev V."/>
            <person name="Gutnick D.L."/>
            <person name="Lancet D."/>
            <person name="Ben-Jacob E."/>
        </authorList>
    </citation>
    <scope>NUCLEOTIDE SEQUENCE [LARGE SCALE GENOMIC DNA]</scope>
    <source>
        <strain evidence="1 2">C454</strain>
    </source>
</reference>
<dbReference type="OrthoDB" id="9770443at2"/>
<name>H3SAB1_9BACL</name>
<evidence type="ECO:0000313" key="2">
    <source>
        <dbReference type="Proteomes" id="UP000003900"/>
    </source>
</evidence>
<protein>
    <submittedName>
        <fullName evidence="1">Phage major capsid protein</fullName>
    </submittedName>
</protein>
<proteinExistence type="predicted"/>